<dbReference type="PANTHER" id="PTHR22874:SF1">
    <property type="entry name" value="ACTIVATING MOLECULE IN BECN1-REGULATED AUTOPHAGY PROTEIN 1"/>
    <property type="match status" value="1"/>
</dbReference>
<dbReference type="GO" id="GO:1990756">
    <property type="term" value="F:ubiquitin-like ligase-substrate adaptor activity"/>
    <property type="evidence" value="ECO:0007669"/>
    <property type="project" value="TreeGrafter"/>
</dbReference>
<dbReference type="GO" id="GO:0000045">
    <property type="term" value="P:autophagosome assembly"/>
    <property type="evidence" value="ECO:0007669"/>
    <property type="project" value="TreeGrafter"/>
</dbReference>
<dbReference type="GO" id="GO:0080008">
    <property type="term" value="C:Cul4-RING E3 ubiquitin ligase complex"/>
    <property type="evidence" value="ECO:0007669"/>
    <property type="project" value="TreeGrafter"/>
</dbReference>
<evidence type="ECO:0000313" key="1">
    <source>
        <dbReference type="EMBL" id="SSX22683.1"/>
    </source>
</evidence>
<dbReference type="VEuPathDB" id="VectorBase:CSON007322"/>
<dbReference type="InterPro" id="IPR036322">
    <property type="entry name" value="WD40_repeat_dom_sf"/>
</dbReference>
<proteinExistence type="predicted"/>
<dbReference type="AlphaFoldDB" id="A0A336M1H4"/>
<dbReference type="SUPFAM" id="SSF50978">
    <property type="entry name" value="WD40 repeat-like"/>
    <property type="match status" value="1"/>
</dbReference>
<protein>
    <submittedName>
        <fullName evidence="1">CSON007322 protein</fullName>
    </submittedName>
</protein>
<organism evidence="1">
    <name type="scientific">Culicoides sonorensis</name>
    <name type="common">Biting midge</name>
    <dbReference type="NCBI Taxonomy" id="179676"/>
    <lineage>
        <taxon>Eukaryota</taxon>
        <taxon>Metazoa</taxon>
        <taxon>Ecdysozoa</taxon>
        <taxon>Arthropoda</taxon>
        <taxon>Hexapoda</taxon>
        <taxon>Insecta</taxon>
        <taxon>Pterygota</taxon>
        <taxon>Neoptera</taxon>
        <taxon>Endopterygota</taxon>
        <taxon>Diptera</taxon>
        <taxon>Nematocera</taxon>
        <taxon>Chironomoidea</taxon>
        <taxon>Ceratopogonidae</taxon>
        <taxon>Ceratopogoninae</taxon>
        <taxon>Culicoides</taxon>
        <taxon>Monoculicoides</taxon>
    </lineage>
</organism>
<dbReference type="PANTHER" id="PTHR22874">
    <property type="entry name" value="ACTIVATING MOLECULE IN BECN1-REGULATED AUTOPHAGY PROTEIN 1"/>
    <property type="match status" value="1"/>
</dbReference>
<gene>
    <name evidence="1" type="primary">CSON007322</name>
</gene>
<dbReference type="EMBL" id="UFQT01000278">
    <property type="protein sequence ID" value="SSX22683.1"/>
    <property type="molecule type" value="Genomic_DNA"/>
</dbReference>
<reference evidence="1" key="1">
    <citation type="submission" date="2018-07" db="EMBL/GenBank/DDBJ databases">
        <authorList>
            <person name="Quirk P.G."/>
            <person name="Krulwich T.A."/>
        </authorList>
    </citation>
    <scope>NUCLEOTIDE SEQUENCE</scope>
</reference>
<dbReference type="InterPro" id="IPR015943">
    <property type="entry name" value="WD40/YVTN_repeat-like_dom_sf"/>
</dbReference>
<name>A0A336M1H4_CULSO</name>
<dbReference type="GO" id="GO:0000423">
    <property type="term" value="P:mitophagy"/>
    <property type="evidence" value="ECO:0007669"/>
    <property type="project" value="TreeGrafter"/>
</dbReference>
<sequence length="547" mass="63603">MKLLNRTNICDLLYVRQKGFNVKQKLIELGFSKAEDDLISKSINSEECKLKKVNTLPDNLRSTFSIEFSNDGKFVATSHSCRIVFVCDAFTLVEKYKIITDRTVWSMNFHPYINTILAVGTVKSKVYIYKNGVIHRKYVGLAITDDENLTPIASMQFHPDTLFLLFSNRNQIFWYDWENDTILKVISALPDTVVRFIKFIPGNSNCLLTSTTKAIIKSKLHLKADEAFDNNDPHELLNIFLVIANFVLETTEQYKSGNSRSWSYSIGIQYFIKLFYQVIDLMERIPLDVERSQGINLEFTLNCMRERINVIKMYSMDSLDSSSGARSLDFFRYFEVDLTIASNVINKIEFLFKNFEEEKQSKISIDDLYLEYEKAVWKDGSNMPRWPKIYYVQYWDMERGDEINLENCYHNLLAISADTTISVTSNFIVDFNPLLLTIEVISIRSENFGQRTHVLKNFPSFYYFFSVSPSRHNLLIGFKKGLPGYLFETYAIFYDLTGKNENTNNPKNFRTLKTNKNWDLNCLEFAPHPNAGIIFGYNGPLLYRLIK</sequence>
<dbReference type="InterPro" id="IPR052596">
    <property type="entry name" value="AMBRA1_autophagy"/>
</dbReference>
<accession>A0A336M1H4</accession>
<dbReference type="Gene3D" id="2.130.10.10">
    <property type="entry name" value="YVTN repeat-like/Quinoprotein amine dehydrogenase"/>
    <property type="match status" value="1"/>
</dbReference>